<dbReference type="OrthoDB" id="9813368at2"/>
<dbReference type="EMBL" id="FXWG01000001">
    <property type="protein sequence ID" value="SMQ61870.1"/>
    <property type="molecule type" value="Genomic_DNA"/>
</dbReference>
<protein>
    <recommendedName>
        <fullName evidence="3">SH3 domain-containing protein</fullName>
    </recommendedName>
</protein>
<organism evidence="1 2">
    <name type="scientific">Altererythrobacter xiamenensis</name>
    <dbReference type="NCBI Taxonomy" id="1316679"/>
    <lineage>
        <taxon>Bacteria</taxon>
        <taxon>Pseudomonadati</taxon>
        <taxon>Pseudomonadota</taxon>
        <taxon>Alphaproteobacteria</taxon>
        <taxon>Sphingomonadales</taxon>
        <taxon>Erythrobacteraceae</taxon>
        <taxon>Altererythrobacter</taxon>
    </lineage>
</organism>
<dbReference type="AlphaFoldDB" id="A0A1Y6ELN4"/>
<gene>
    <name evidence="1" type="ORF">SAMN06297468_0619</name>
</gene>
<proteinExistence type="predicted"/>
<dbReference type="RefSeq" id="WP_086436536.1">
    <property type="nucleotide sequence ID" value="NZ_FXWG01000001.1"/>
</dbReference>
<dbReference type="Proteomes" id="UP000194420">
    <property type="component" value="Unassembled WGS sequence"/>
</dbReference>
<keyword evidence="2" id="KW-1185">Reference proteome</keyword>
<accession>A0A1Y6ELN4</accession>
<evidence type="ECO:0000313" key="2">
    <source>
        <dbReference type="Proteomes" id="UP000194420"/>
    </source>
</evidence>
<sequence>MSGATTYEVPSGPLRLAGPVVRPEPGTLPLRGDLAHIALAGTHLAAHYVIPHARRIGAQETIMYLASRDDSEEVMRLEPGTEVEVLDVASEWLWVCLGPEGPSGYIKADCLEG</sequence>
<evidence type="ECO:0008006" key="3">
    <source>
        <dbReference type="Google" id="ProtNLM"/>
    </source>
</evidence>
<name>A0A1Y6ELN4_9SPHN</name>
<reference evidence="2" key="1">
    <citation type="submission" date="2017-04" db="EMBL/GenBank/DDBJ databases">
        <authorList>
            <person name="Varghese N."/>
            <person name="Submissions S."/>
        </authorList>
    </citation>
    <scope>NUCLEOTIDE SEQUENCE [LARGE SCALE GENOMIC DNA]</scope>
</reference>
<evidence type="ECO:0000313" key="1">
    <source>
        <dbReference type="EMBL" id="SMQ61870.1"/>
    </source>
</evidence>